<accession>A0A344R4J1</accession>
<keyword evidence="1" id="KW-0812">Transmembrane</keyword>
<keyword evidence="1" id="KW-0472">Membrane</keyword>
<evidence type="ECO:0000256" key="1">
    <source>
        <dbReference type="SAM" id="Phobius"/>
    </source>
</evidence>
<accession>A0A3W1E919</accession>
<evidence type="ECO:0000313" key="2">
    <source>
        <dbReference type="EMBL" id="ECI4009990.1"/>
    </source>
</evidence>
<organism evidence="2">
    <name type="scientific">Salmonella enterica subsp. salamae</name>
    <dbReference type="NCBI Taxonomy" id="59202"/>
    <lineage>
        <taxon>Bacteria</taxon>
        <taxon>Pseudomonadati</taxon>
        <taxon>Pseudomonadota</taxon>
        <taxon>Gammaproteobacteria</taxon>
        <taxon>Enterobacterales</taxon>
        <taxon>Enterobacteriaceae</taxon>
        <taxon>Salmonella</taxon>
    </lineage>
</organism>
<dbReference type="Proteomes" id="UP000839598">
    <property type="component" value="Unassembled WGS sequence"/>
</dbReference>
<gene>
    <name evidence="2" type="ORF">DN310_11790</name>
</gene>
<keyword evidence="1" id="KW-1133">Transmembrane helix</keyword>
<dbReference type="AlphaFoldDB" id="A0A344R4J1"/>
<reference evidence="2" key="1">
    <citation type="submission" date="2018-06" db="EMBL/GenBank/DDBJ databases">
        <authorList>
            <person name="Ashton P.M."/>
            <person name="Dallman T."/>
            <person name="Nair S."/>
            <person name="De Pinna E."/>
            <person name="Peters T."/>
            <person name="Grant K."/>
        </authorList>
    </citation>
    <scope>NUCLEOTIDE SEQUENCE [LARGE SCALE GENOMIC DNA]</scope>
    <source>
        <strain evidence="2">275803</strain>
    </source>
</reference>
<name>A0A344R4J1_SALER</name>
<sequence length="78" mass="9402">MFAFTVIIYSLKYSQLWYFSLNKLYVKFNKHNSGKLLRLSHNHGRYHDNAGKILWLTFTTLKNLILTCWLYLNVFINI</sequence>
<proteinExistence type="predicted"/>
<dbReference type="EMBL" id="AAIVAV010000011">
    <property type="protein sequence ID" value="ECI4009990.1"/>
    <property type="molecule type" value="Genomic_DNA"/>
</dbReference>
<protein>
    <submittedName>
        <fullName evidence="2">Uncharacterized protein</fullName>
    </submittedName>
</protein>
<feature type="transmembrane region" description="Helical" evidence="1">
    <location>
        <begin position="53"/>
        <end position="72"/>
    </location>
</feature>
<comment type="caution">
    <text evidence="2">The sequence shown here is derived from an EMBL/GenBank/DDBJ whole genome shotgun (WGS) entry which is preliminary data.</text>
</comment>